<evidence type="ECO:0000313" key="12">
    <source>
        <dbReference type="EMBL" id="CAL1140211.1"/>
    </source>
</evidence>
<keyword evidence="4" id="KW-0904">Protein phosphatase</keyword>
<dbReference type="InterPro" id="IPR000387">
    <property type="entry name" value="Tyr_Pase_dom"/>
</dbReference>
<dbReference type="AlphaFoldDB" id="A0A9P1C8D4"/>
<dbReference type="SUPFAM" id="SSF52799">
    <property type="entry name" value="(Phosphotyrosine protein) phosphatases II"/>
    <property type="match status" value="1"/>
</dbReference>
<keyword evidence="2 8" id="KW-0812">Transmembrane</keyword>
<feature type="compositionally biased region" description="Low complexity" evidence="7">
    <location>
        <begin position="972"/>
        <end position="984"/>
    </location>
</feature>
<evidence type="ECO:0000256" key="1">
    <source>
        <dbReference type="ARBA" id="ARBA00004141"/>
    </source>
</evidence>
<dbReference type="Pfam" id="PF00782">
    <property type="entry name" value="DSPc"/>
    <property type="match status" value="1"/>
</dbReference>
<evidence type="ECO:0000256" key="2">
    <source>
        <dbReference type="ARBA" id="ARBA00022692"/>
    </source>
</evidence>
<evidence type="ECO:0000259" key="9">
    <source>
        <dbReference type="PROSITE" id="PS50054"/>
    </source>
</evidence>
<evidence type="ECO:0000256" key="3">
    <source>
        <dbReference type="ARBA" id="ARBA00022801"/>
    </source>
</evidence>
<dbReference type="InterPro" id="IPR059112">
    <property type="entry name" value="CysZ/EI24"/>
</dbReference>
<comment type="subcellular location">
    <subcellularLocation>
        <location evidence="1">Membrane</location>
        <topology evidence="1">Multi-pass membrane protein</topology>
    </subcellularLocation>
</comment>
<protein>
    <submittedName>
        <fullName evidence="13">Protein-tyrosine-phosphatase MKP1</fullName>
    </submittedName>
</protein>
<dbReference type="GO" id="GO:0004721">
    <property type="term" value="F:phosphoprotein phosphatase activity"/>
    <property type="evidence" value="ECO:0007669"/>
    <property type="project" value="UniProtKB-KW"/>
</dbReference>
<feature type="domain" description="Tyrosine specific protein phosphatases" evidence="10">
    <location>
        <begin position="763"/>
        <end position="821"/>
    </location>
</feature>
<dbReference type="EMBL" id="CAMXCT030001112">
    <property type="protein sequence ID" value="CAL4774148.1"/>
    <property type="molecule type" value="Genomic_DNA"/>
</dbReference>
<feature type="domain" description="Tyrosine-protein phosphatase" evidence="9">
    <location>
        <begin position="699"/>
        <end position="842"/>
    </location>
</feature>
<dbReference type="EMBL" id="CAMXCT020001112">
    <property type="protein sequence ID" value="CAL1140211.1"/>
    <property type="molecule type" value="Genomic_DNA"/>
</dbReference>
<feature type="compositionally biased region" description="Low complexity" evidence="7">
    <location>
        <begin position="587"/>
        <end position="598"/>
    </location>
</feature>
<keyword evidence="5 8" id="KW-1133">Transmembrane helix</keyword>
<keyword evidence="14" id="KW-1185">Reference proteome</keyword>
<reference evidence="12" key="2">
    <citation type="submission" date="2024-04" db="EMBL/GenBank/DDBJ databases">
        <authorList>
            <person name="Chen Y."/>
            <person name="Shah S."/>
            <person name="Dougan E. K."/>
            <person name="Thang M."/>
            <person name="Chan C."/>
        </authorList>
    </citation>
    <scope>NUCLEOTIDE SEQUENCE [LARGE SCALE GENOMIC DNA]</scope>
</reference>
<dbReference type="Pfam" id="PF07264">
    <property type="entry name" value="EI24"/>
    <property type="match status" value="1"/>
</dbReference>
<dbReference type="OrthoDB" id="2017893at2759"/>
<evidence type="ECO:0000256" key="6">
    <source>
        <dbReference type="ARBA" id="ARBA00023136"/>
    </source>
</evidence>
<feature type="region of interest" description="Disordered" evidence="7">
    <location>
        <begin position="454"/>
        <end position="639"/>
    </location>
</feature>
<feature type="compositionally biased region" description="Low complexity" evidence="7">
    <location>
        <begin position="530"/>
        <end position="545"/>
    </location>
</feature>
<dbReference type="PROSITE" id="PS50056">
    <property type="entry name" value="TYR_PHOSPHATASE_2"/>
    <property type="match status" value="1"/>
</dbReference>
<dbReference type="InterPro" id="IPR016130">
    <property type="entry name" value="Tyr_Pase_AS"/>
</dbReference>
<name>A0A9P1C8D4_9DINO</name>
<feature type="region of interest" description="Disordered" evidence="7">
    <location>
        <begin position="972"/>
        <end position="1011"/>
    </location>
</feature>
<dbReference type="SMART" id="SM00404">
    <property type="entry name" value="PTPc_motif"/>
    <property type="match status" value="1"/>
</dbReference>
<dbReference type="SMART" id="SM00195">
    <property type="entry name" value="DSPc"/>
    <property type="match status" value="1"/>
</dbReference>
<dbReference type="InterPro" id="IPR000340">
    <property type="entry name" value="Dual-sp_phosphatase_cat-dom"/>
</dbReference>
<dbReference type="PROSITE" id="PS50054">
    <property type="entry name" value="TYR_PHOSPHATASE_DUAL"/>
    <property type="match status" value="1"/>
</dbReference>
<evidence type="ECO:0000256" key="7">
    <source>
        <dbReference type="SAM" id="MobiDB-lite"/>
    </source>
</evidence>
<dbReference type="InterPro" id="IPR020422">
    <property type="entry name" value="TYR_PHOSPHATASE_DUAL_dom"/>
</dbReference>
<keyword evidence="3" id="KW-0378">Hydrolase</keyword>
<evidence type="ECO:0000313" key="11">
    <source>
        <dbReference type="EMBL" id="CAI3986836.1"/>
    </source>
</evidence>
<evidence type="ECO:0000256" key="4">
    <source>
        <dbReference type="ARBA" id="ARBA00022912"/>
    </source>
</evidence>
<dbReference type="PANTHER" id="PTHR46381:SF2">
    <property type="entry name" value="MAP KINASE PHOSPHATASE"/>
    <property type="match status" value="1"/>
</dbReference>
<dbReference type="Proteomes" id="UP001152797">
    <property type="component" value="Unassembled WGS sequence"/>
</dbReference>
<feature type="transmembrane region" description="Helical" evidence="8">
    <location>
        <begin position="130"/>
        <end position="147"/>
    </location>
</feature>
<dbReference type="PROSITE" id="PS00383">
    <property type="entry name" value="TYR_PHOSPHATASE_1"/>
    <property type="match status" value="1"/>
</dbReference>
<gene>
    <name evidence="11" type="ORF">C1SCF055_LOCUS14155</name>
</gene>
<evidence type="ECO:0000313" key="13">
    <source>
        <dbReference type="EMBL" id="CAL4774148.1"/>
    </source>
</evidence>
<feature type="transmembrane region" description="Helical" evidence="8">
    <location>
        <begin position="79"/>
        <end position="97"/>
    </location>
</feature>
<dbReference type="EMBL" id="CAMXCT010001112">
    <property type="protein sequence ID" value="CAI3986836.1"/>
    <property type="molecule type" value="Genomic_DNA"/>
</dbReference>
<evidence type="ECO:0000256" key="8">
    <source>
        <dbReference type="SAM" id="Phobius"/>
    </source>
</evidence>
<dbReference type="InterPro" id="IPR029021">
    <property type="entry name" value="Prot-tyrosine_phosphatase-like"/>
</dbReference>
<feature type="compositionally biased region" description="Polar residues" evidence="7">
    <location>
        <begin position="626"/>
        <end position="635"/>
    </location>
</feature>
<dbReference type="CDD" id="cd14498">
    <property type="entry name" value="DSP"/>
    <property type="match status" value="1"/>
</dbReference>
<evidence type="ECO:0000256" key="5">
    <source>
        <dbReference type="ARBA" id="ARBA00022989"/>
    </source>
</evidence>
<organism evidence="11">
    <name type="scientific">Cladocopium goreaui</name>
    <dbReference type="NCBI Taxonomy" id="2562237"/>
    <lineage>
        <taxon>Eukaryota</taxon>
        <taxon>Sar</taxon>
        <taxon>Alveolata</taxon>
        <taxon>Dinophyceae</taxon>
        <taxon>Suessiales</taxon>
        <taxon>Symbiodiniaceae</taxon>
        <taxon>Cladocopium</taxon>
    </lineage>
</organism>
<accession>A0A9P1C8D4</accession>
<feature type="transmembrane region" description="Helical" evidence="8">
    <location>
        <begin position="179"/>
        <end position="203"/>
    </location>
</feature>
<proteinExistence type="predicted"/>
<dbReference type="InterPro" id="IPR003595">
    <property type="entry name" value="Tyr_Pase_cat"/>
</dbReference>
<comment type="caution">
    <text evidence="11">The sequence shown here is derived from an EMBL/GenBank/DDBJ whole genome shotgun (WGS) entry which is preliminary data.</text>
</comment>
<evidence type="ECO:0000259" key="10">
    <source>
        <dbReference type="PROSITE" id="PS50056"/>
    </source>
</evidence>
<keyword evidence="6 8" id="KW-0472">Membrane</keyword>
<reference evidence="11" key="1">
    <citation type="submission" date="2022-10" db="EMBL/GenBank/DDBJ databases">
        <authorList>
            <person name="Chen Y."/>
            <person name="Dougan E. K."/>
            <person name="Chan C."/>
            <person name="Rhodes N."/>
            <person name="Thang M."/>
        </authorList>
    </citation>
    <scope>NUCLEOTIDE SEQUENCE</scope>
</reference>
<sequence length="1011" mass="111094">MWKGLAETFFGPSDPSVPCPVRCRLFFDCSMGKGKEQVGAFQEAGQVWLSGVKDALMLHKCIYFLAHSETIRFRTLQCFILNGVIFLGSILLFNFAVEPALNFLKRLVQEDEVWATDFIATSFSVLYKVFWIYPIYCISFVLNTVMYQEIADSALRSTQRAPVPGIPVLERIIQETWRVLVNLVYLVEMYLVLQPPVSFYASYRITFVGSERAPKMGQGVSAEADPLSLKELLSRGTDRSSQVQPASVSQDLSSPHHVKAWSFEAQGKSMAEAPVPLCDRGGLFNAKLHRSRSYVILHIQKAEATAAVKPFGIGGLNDFAAEAGMVCSPRGLGPPDVHWNKVQVLPGLSHEIFVWHGRSTEATLRALVQTKAWELERALRNSLARHKDFAASLRQSVTIRGCQDMATKDVSQQPSKELSSNSLLSKLTAGVPEKARSAPFPLLARAVQMAFRTADPPTNGSVRREVAEPAQNRHPVGQQGPAAVPKLAIGGAPPQVPSLSSQTGNKPFVPRLALGSLPPRGSSPERQANADSGSPTASRSSTDSSEGMEVDEVDSSSSRKRQRDSDEEQRSTQTARGALNLQGPSFPMAGATAPAAPRSARDGVPQVPQLSLGKPGLPAPAISADGQDTTNSTGASRVIPPLANGQTILGRDAPALNLEDIHTPEEELISSYDPENEENNYHLPDHLQRRLQLKHWRQVCSEVIPGALFISSYQVASDEEALNTSNITHIVNTAADVCDNCFPDKFHYLTYYLKDANSEDITVLLYRTMEWVHEAINKGGRVLVHCRKGVSRSATIVIAYLMWRFSLSFEAAHERIRQKRPICNPNTGFTCQLLQLAKKLSSSQAPISDKASLFRVMPYHPKEPFLLLVPADLQPGQTHFDPRFGWVAQSGLQFILWMGSQVPDAEAVREAVEAHKRRVEFFERCQCQLLIVKEGEEVPQLWHVLGETVADSSLVALRSEFDSDYDLIVATRSGRGSPSGPGRPSFKEGSSANAWEGPSARHLQPVLAVGR</sequence>
<dbReference type="PANTHER" id="PTHR46381">
    <property type="entry name" value="MKPA PROTEIN"/>
    <property type="match status" value="1"/>
</dbReference>
<dbReference type="Gene3D" id="3.90.190.10">
    <property type="entry name" value="Protein tyrosine phosphatase superfamily"/>
    <property type="match status" value="1"/>
</dbReference>
<evidence type="ECO:0000313" key="14">
    <source>
        <dbReference type="Proteomes" id="UP001152797"/>
    </source>
</evidence>